<evidence type="ECO:0000313" key="2">
    <source>
        <dbReference type="Proteomes" id="UP000290289"/>
    </source>
</evidence>
<gene>
    <name evidence="1" type="ORF">DVH24_002569</name>
</gene>
<comment type="caution">
    <text evidence="1">The sequence shown here is derived from an EMBL/GenBank/DDBJ whole genome shotgun (WGS) entry which is preliminary data.</text>
</comment>
<name>A0A498K4Q7_MALDO</name>
<reference evidence="1 2" key="1">
    <citation type="submission" date="2018-10" db="EMBL/GenBank/DDBJ databases">
        <title>A high-quality apple genome assembly.</title>
        <authorList>
            <person name="Hu J."/>
        </authorList>
    </citation>
    <scope>NUCLEOTIDE SEQUENCE [LARGE SCALE GENOMIC DNA]</scope>
    <source>
        <strain evidence="2">cv. HFTH1</strain>
        <tissue evidence="1">Young leaf</tissue>
    </source>
</reference>
<evidence type="ECO:0000313" key="1">
    <source>
        <dbReference type="EMBL" id="RXI02491.1"/>
    </source>
</evidence>
<dbReference type="Proteomes" id="UP000290289">
    <property type="component" value="Chromosome 3"/>
</dbReference>
<dbReference type="EMBL" id="RDQH01000329">
    <property type="protein sequence ID" value="RXI02491.1"/>
    <property type="molecule type" value="Genomic_DNA"/>
</dbReference>
<proteinExistence type="predicted"/>
<organism evidence="1 2">
    <name type="scientific">Malus domestica</name>
    <name type="common">Apple</name>
    <name type="synonym">Pyrus malus</name>
    <dbReference type="NCBI Taxonomy" id="3750"/>
    <lineage>
        <taxon>Eukaryota</taxon>
        <taxon>Viridiplantae</taxon>
        <taxon>Streptophyta</taxon>
        <taxon>Embryophyta</taxon>
        <taxon>Tracheophyta</taxon>
        <taxon>Spermatophyta</taxon>
        <taxon>Magnoliopsida</taxon>
        <taxon>eudicotyledons</taxon>
        <taxon>Gunneridae</taxon>
        <taxon>Pentapetalae</taxon>
        <taxon>rosids</taxon>
        <taxon>fabids</taxon>
        <taxon>Rosales</taxon>
        <taxon>Rosaceae</taxon>
        <taxon>Amygdaloideae</taxon>
        <taxon>Maleae</taxon>
        <taxon>Malus</taxon>
    </lineage>
</organism>
<protein>
    <submittedName>
        <fullName evidence="1">Uncharacterized protein</fullName>
    </submittedName>
</protein>
<dbReference type="AlphaFoldDB" id="A0A498K4Q7"/>
<sequence>MVLKLHCKTEYRSSKAFCEAPAASRVSKEVFDISLSLLGDATEKKPSLCMFEQVEKKNPACSTMVPRLSNSAKMDTPAAAMP</sequence>
<accession>A0A498K4Q7</accession>
<keyword evidence="2" id="KW-1185">Reference proteome</keyword>